<name>Z9JRG6_9MICO</name>
<evidence type="ECO:0000313" key="7">
    <source>
        <dbReference type="EMBL" id="EWS80794.1"/>
    </source>
</evidence>
<evidence type="ECO:0000313" key="8">
    <source>
        <dbReference type="Proteomes" id="UP000023067"/>
    </source>
</evidence>
<evidence type="ECO:0000256" key="4">
    <source>
        <dbReference type="ARBA" id="ARBA00023136"/>
    </source>
</evidence>
<organism evidence="7 8">
    <name type="scientific">Brachybacterium phenoliresistens</name>
    <dbReference type="NCBI Taxonomy" id="396014"/>
    <lineage>
        <taxon>Bacteria</taxon>
        <taxon>Bacillati</taxon>
        <taxon>Actinomycetota</taxon>
        <taxon>Actinomycetes</taxon>
        <taxon>Micrococcales</taxon>
        <taxon>Dermabacteraceae</taxon>
        <taxon>Brachybacterium</taxon>
    </lineage>
</organism>
<dbReference type="RefSeq" id="WP_038372869.1">
    <property type="nucleotide sequence ID" value="NZ_BAAAOW010000001.1"/>
</dbReference>
<dbReference type="PANTHER" id="PTHR38480">
    <property type="entry name" value="SLR0254 PROTEIN"/>
    <property type="match status" value="1"/>
</dbReference>
<comment type="subcellular location">
    <subcellularLocation>
        <location evidence="1">Membrane</location>
        <topology evidence="1">Multi-pass membrane protein</topology>
    </subcellularLocation>
</comment>
<evidence type="ECO:0000256" key="2">
    <source>
        <dbReference type="ARBA" id="ARBA00022692"/>
    </source>
</evidence>
<sequence>MDAAPSRRRDALVTGEAVLLDLLPASFATRIVSAAIDGAIQLLVFLGLTAATAFLGSATGLDDGILTALVVLVAVSTWIGYPVLCELLLDGRSIGRLVMGTRVVREDGGPVHVRQSLLRAVMAMLEIWSTSGALALTASVIDRRSRRLGDMMAGTLVMQERLRAPIPRRAEVPAELADWVRTADVGRLPLALAQELRGYLPRAHLLATESRRARSRDLLRRVLPSVSPPPPPGTDPEDFLQAVVAERSRRDEALLRRARERRSEDAEQVMTLPFSA</sequence>
<dbReference type="AlphaFoldDB" id="Z9JRG6"/>
<evidence type="ECO:0000256" key="5">
    <source>
        <dbReference type="SAM" id="Phobius"/>
    </source>
</evidence>
<protein>
    <submittedName>
        <fullName evidence="7">Transporter</fullName>
    </submittedName>
</protein>
<evidence type="ECO:0000256" key="3">
    <source>
        <dbReference type="ARBA" id="ARBA00022989"/>
    </source>
</evidence>
<feature type="domain" description="RDD" evidence="6">
    <location>
        <begin position="25"/>
        <end position="154"/>
    </location>
</feature>
<feature type="transmembrane region" description="Helical" evidence="5">
    <location>
        <begin position="38"/>
        <end position="58"/>
    </location>
</feature>
<evidence type="ECO:0000259" key="6">
    <source>
        <dbReference type="Pfam" id="PF06271"/>
    </source>
</evidence>
<dbReference type="EMBL" id="JDYK01000012">
    <property type="protein sequence ID" value="EWS80794.1"/>
    <property type="molecule type" value="Genomic_DNA"/>
</dbReference>
<keyword evidence="4 5" id="KW-0472">Membrane</keyword>
<dbReference type="HOGENOM" id="CLU_054176_0_0_11"/>
<evidence type="ECO:0000256" key="1">
    <source>
        <dbReference type="ARBA" id="ARBA00004141"/>
    </source>
</evidence>
<dbReference type="STRING" id="396014.BF93_01560"/>
<proteinExistence type="predicted"/>
<dbReference type="OrthoDB" id="9787732at2"/>
<reference evidence="7 8" key="1">
    <citation type="submission" date="2014-02" db="EMBL/GenBank/DDBJ databases">
        <title>Genome sequence of Brachybacterium phenoliresistens strain W13A50.</title>
        <authorList>
            <person name="Wang X."/>
        </authorList>
    </citation>
    <scope>NUCLEOTIDE SEQUENCE [LARGE SCALE GENOMIC DNA]</scope>
    <source>
        <strain evidence="7 8">W13A50</strain>
    </source>
</reference>
<dbReference type="eggNOG" id="COG1714">
    <property type="taxonomic scope" value="Bacteria"/>
</dbReference>
<accession>Z9JRG6</accession>
<keyword evidence="3 5" id="KW-1133">Transmembrane helix</keyword>
<gene>
    <name evidence="7" type="ORF">BF93_01560</name>
</gene>
<dbReference type="PANTHER" id="PTHR38480:SF1">
    <property type="entry name" value="SLR0254 PROTEIN"/>
    <property type="match status" value="1"/>
</dbReference>
<dbReference type="PATRIC" id="fig|396014.3.peg.2352"/>
<dbReference type="InterPro" id="IPR010432">
    <property type="entry name" value="RDD"/>
</dbReference>
<comment type="caution">
    <text evidence="7">The sequence shown here is derived from an EMBL/GenBank/DDBJ whole genome shotgun (WGS) entry which is preliminary data.</text>
</comment>
<dbReference type="Pfam" id="PF06271">
    <property type="entry name" value="RDD"/>
    <property type="match status" value="1"/>
</dbReference>
<dbReference type="Proteomes" id="UP000023067">
    <property type="component" value="Unassembled WGS sequence"/>
</dbReference>
<dbReference type="GO" id="GO:0016020">
    <property type="term" value="C:membrane"/>
    <property type="evidence" value="ECO:0007669"/>
    <property type="project" value="UniProtKB-SubCell"/>
</dbReference>
<keyword evidence="8" id="KW-1185">Reference proteome</keyword>
<feature type="transmembrane region" description="Helical" evidence="5">
    <location>
        <begin position="65"/>
        <end position="84"/>
    </location>
</feature>
<keyword evidence="2 5" id="KW-0812">Transmembrane</keyword>